<name>A0A101M4J2_PICGL</name>
<geneLocation type="mitochondrion" evidence="1"/>
<dbReference type="AlphaFoldDB" id="A0A101M4J2"/>
<organism evidence="1">
    <name type="scientific">Picea glauca</name>
    <name type="common">White spruce</name>
    <name type="synonym">Pinus glauca</name>
    <dbReference type="NCBI Taxonomy" id="3330"/>
    <lineage>
        <taxon>Eukaryota</taxon>
        <taxon>Viridiplantae</taxon>
        <taxon>Streptophyta</taxon>
        <taxon>Embryophyta</taxon>
        <taxon>Tracheophyta</taxon>
        <taxon>Spermatophyta</taxon>
        <taxon>Pinopsida</taxon>
        <taxon>Pinidae</taxon>
        <taxon>Conifers I</taxon>
        <taxon>Pinales</taxon>
        <taxon>Pinaceae</taxon>
        <taxon>Picea</taxon>
    </lineage>
</organism>
<proteinExistence type="predicted"/>
<sequence>MGSTIEKQEFERNVEINKRPNRRMAGSILLYRTGVNFRDRAGGRHREF</sequence>
<protein>
    <submittedName>
        <fullName evidence="1">Uncharacterized protein</fullName>
    </submittedName>
</protein>
<dbReference type="EMBL" id="LKAM01000001">
    <property type="protein sequence ID" value="KUM50727.1"/>
    <property type="molecule type" value="Genomic_DNA"/>
</dbReference>
<keyword evidence="1" id="KW-0496">Mitochondrion</keyword>
<reference evidence="1" key="1">
    <citation type="journal article" date="2015" name="Genome Biol. Evol.">
        <title>Organellar Genomes of White Spruce (Picea glauca): Assembly and Annotation.</title>
        <authorList>
            <person name="Jackman S.D."/>
            <person name="Warren R.L."/>
            <person name="Gibb E.A."/>
            <person name="Vandervalk B.P."/>
            <person name="Mohamadi H."/>
            <person name="Chu J."/>
            <person name="Raymond A."/>
            <person name="Pleasance S."/>
            <person name="Coope R."/>
            <person name="Wildung M.R."/>
            <person name="Ritland C.E."/>
            <person name="Bousquet J."/>
            <person name="Jones S.J."/>
            <person name="Bohlmann J."/>
            <person name="Birol I."/>
        </authorList>
    </citation>
    <scope>NUCLEOTIDE SEQUENCE [LARGE SCALE GENOMIC DNA]</scope>
    <source>
        <tissue evidence="1">Flushing bud</tissue>
    </source>
</reference>
<evidence type="ECO:0000313" key="1">
    <source>
        <dbReference type="EMBL" id="KUM50727.1"/>
    </source>
</evidence>
<gene>
    <name evidence="1" type="ORF">ABT39_MTgene571</name>
</gene>
<comment type="caution">
    <text evidence="1">The sequence shown here is derived from an EMBL/GenBank/DDBJ whole genome shotgun (WGS) entry which is preliminary data.</text>
</comment>
<accession>A0A101M4J2</accession>